<dbReference type="RefSeq" id="WP_133564729.1">
    <property type="nucleotide sequence ID" value="NZ_SNZA01000006.1"/>
</dbReference>
<evidence type="ECO:0000256" key="1">
    <source>
        <dbReference type="SAM" id="MobiDB-lite"/>
    </source>
</evidence>
<keyword evidence="4" id="KW-1185">Reference proteome</keyword>
<proteinExistence type="predicted"/>
<dbReference type="OrthoDB" id="7069414at2"/>
<organism evidence="3 4">
    <name type="scientific">Marinomonas communis</name>
    <dbReference type="NCBI Taxonomy" id="28254"/>
    <lineage>
        <taxon>Bacteria</taxon>
        <taxon>Pseudomonadati</taxon>
        <taxon>Pseudomonadota</taxon>
        <taxon>Gammaproteobacteria</taxon>
        <taxon>Oceanospirillales</taxon>
        <taxon>Oceanospirillaceae</taxon>
        <taxon>Marinomonas</taxon>
    </lineage>
</organism>
<dbReference type="PROSITE" id="PS51257">
    <property type="entry name" value="PROKAR_LIPOPROTEIN"/>
    <property type="match status" value="1"/>
</dbReference>
<protein>
    <submittedName>
        <fullName evidence="3">Uncharacterized protein</fullName>
    </submittedName>
</protein>
<feature type="compositionally biased region" description="Polar residues" evidence="1">
    <location>
        <begin position="26"/>
        <end position="47"/>
    </location>
</feature>
<evidence type="ECO:0000256" key="2">
    <source>
        <dbReference type="SAM" id="SignalP"/>
    </source>
</evidence>
<feature type="region of interest" description="Disordered" evidence="1">
    <location>
        <begin position="26"/>
        <end position="52"/>
    </location>
</feature>
<dbReference type="AlphaFoldDB" id="A0A4R6X363"/>
<feature type="chain" id="PRO_5020305266" evidence="2">
    <location>
        <begin position="26"/>
        <end position="164"/>
    </location>
</feature>
<evidence type="ECO:0000313" key="4">
    <source>
        <dbReference type="Proteomes" id="UP000295729"/>
    </source>
</evidence>
<sequence>MLVRIISLFALPLLLVACDSTPNHSFDGTMKTETPSAMEAQPSTHATSESEDGGLLAQLKADEKAAEQEQAAKEQDNRLREAKFEQNLTLKKSVGTTVCTWQNSVGTVKKVEQDRVQIAVYGRALSATNGIFFSPSEGSPDLTTQEGNVWTDGHDWAVCDATLR</sequence>
<comment type="caution">
    <text evidence="3">The sequence shown here is derived from an EMBL/GenBank/DDBJ whole genome shotgun (WGS) entry which is preliminary data.</text>
</comment>
<reference evidence="3 4" key="1">
    <citation type="submission" date="2019-03" db="EMBL/GenBank/DDBJ databases">
        <title>Genomic Encyclopedia of Type Strains, Phase IV (KMG-IV): sequencing the most valuable type-strain genomes for metagenomic binning, comparative biology and taxonomic classification.</title>
        <authorList>
            <person name="Goeker M."/>
        </authorList>
    </citation>
    <scope>NUCLEOTIDE SEQUENCE [LARGE SCALE GENOMIC DNA]</scope>
    <source>
        <strain evidence="3 4">DSM 5604</strain>
    </source>
</reference>
<feature type="region of interest" description="Disordered" evidence="1">
    <location>
        <begin position="60"/>
        <end position="79"/>
    </location>
</feature>
<accession>A0A4R6X363</accession>
<feature type="signal peptide" evidence="2">
    <location>
        <begin position="1"/>
        <end position="25"/>
    </location>
</feature>
<name>A0A4R6X363_9GAMM</name>
<dbReference type="EMBL" id="SNZA01000006">
    <property type="protein sequence ID" value="TDR06333.1"/>
    <property type="molecule type" value="Genomic_DNA"/>
</dbReference>
<evidence type="ECO:0000313" key="3">
    <source>
        <dbReference type="EMBL" id="TDR06333.1"/>
    </source>
</evidence>
<keyword evidence="2" id="KW-0732">Signal</keyword>
<gene>
    <name evidence="3" type="ORF">C8D85_3265</name>
</gene>
<dbReference type="Proteomes" id="UP000295729">
    <property type="component" value="Unassembled WGS sequence"/>
</dbReference>